<dbReference type="Proteomes" id="UP000599312">
    <property type="component" value="Unassembled WGS sequence"/>
</dbReference>
<sequence length="199" mass="21881">MESGGSEISSLRITTPPDVEALIRELSARIAHARTATATLQVWCEEHGLSQGPITAKRLHEDRTSTIGDEQLPELGALPDESICHRRVQLVRGGLPLVEADNWFMPSRLPPEMRGILETTDLPFGVVIAPLNPSRRTCSIRFRAPGDGRRGETSLAAHGDEPWSPETILEHRAVVISGRGIPLAVVREYFRAELVSFAH</sequence>
<proteinExistence type="predicted"/>
<reference evidence="1" key="1">
    <citation type="submission" date="2020-11" db="EMBL/GenBank/DDBJ databases">
        <authorList>
            <person name="Kim M.K."/>
        </authorList>
    </citation>
    <scope>NUCLEOTIDE SEQUENCE</scope>
    <source>
        <strain evidence="1">BT350</strain>
    </source>
</reference>
<dbReference type="AlphaFoldDB" id="A0A931FND4"/>
<dbReference type="InterPro" id="IPR028978">
    <property type="entry name" value="Chorismate_lyase_/UTRA_dom_sf"/>
</dbReference>
<dbReference type="Gene3D" id="3.40.1410.10">
    <property type="entry name" value="Chorismate lyase-like"/>
    <property type="match status" value="1"/>
</dbReference>
<evidence type="ECO:0000313" key="2">
    <source>
        <dbReference type="Proteomes" id="UP000599312"/>
    </source>
</evidence>
<accession>A0A931FND4</accession>
<dbReference type="SUPFAM" id="SSF64288">
    <property type="entry name" value="Chorismate lyase-like"/>
    <property type="match status" value="1"/>
</dbReference>
<keyword evidence="2" id="KW-1185">Reference proteome</keyword>
<name>A0A931FND4_9HYPH</name>
<protein>
    <recommendedName>
        <fullName evidence="3">Chorismate lyase</fullName>
    </recommendedName>
</protein>
<dbReference type="EMBL" id="JADQDO010000001">
    <property type="protein sequence ID" value="MBF9232207.1"/>
    <property type="molecule type" value="Genomic_DNA"/>
</dbReference>
<organism evidence="1 2">
    <name type="scientific">Microvirga alba</name>
    <dbReference type="NCBI Taxonomy" id="2791025"/>
    <lineage>
        <taxon>Bacteria</taxon>
        <taxon>Pseudomonadati</taxon>
        <taxon>Pseudomonadota</taxon>
        <taxon>Alphaproteobacteria</taxon>
        <taxon>Hyphomicrobiales</taxon>
        <taxon>Methylobacteriaceae</taxon>
        <taxon>Microvirga</taxon>
    </lineage>
</organism>
<dbReference type="RefSeq" id="WP_196270174.1">
    <property type="nucleotide sequence ID" value="NZ_JADQDO010000001.1"/>
</dbReference>
<evidence type="ECO:0008006" key="3">
    <source>
        <dbReference type="Google" id="ProtNLM"/>
    </source>
</evidence>
<gene>
    <name evidence="1" type="ORF">I2H38_02320</name>
</gene>
<comment type="caution">
    <text evidence="1">The sequence shown here is derived from an EMBL/GenBank/DDBJ whole genome shotgun (WGS) entry which is preliminary data.</text>
</comment>
<evidence type="ECO:0000313" key="1">
    <source>
        <dbReference type="EMBL" id="MBF9232207.1"/>
    </source>
</evidence>